<evidence type="ECO:0000256" key="4">
    <source>
        <dbReference type="ARBA" id="ARBA00023136"/>
    </source>
</evidence>
<name>A0A1E3VXN6_9HYPH</name>
<dbReference type="PROSITE" id="PS50887">
    <property type="entry name" value="GGDEF"/>
    <property type="match status" value="1"/>
</dbReference>
<dbReference type="InterPro" id="IPR043128">
    <property type="entry name" value="Rev_trsase/Diguanyl_cyclase"/>
</dbReference>
<dbReference type="CDD" id="cd01949">
    <property type="entry name" value="GGDEF"/>
    <property type="match status" value="1"/>
</dbReference>
<dbReference type="CDD" id="cd01948">
    <property type="entry name" value="EAL"/>
    <property type="match status" value="1"/>
</dbReference>
<dbReference type="PROSITE" id="PS50839">
    <property type="entry name" value="CHASE"/>
    <property type="match status" value="1"/>
</dbReference>
<evidence type="ECO:0000256" key="1">
    <source>
        <dbReference type="ARBA" id="ARBA00004370"/>
    </source>
</evidence>
<dbReference type="SMART" id="SM01079">
    <property type="entry name" value="CHASE"/>
    <property type="match status" value="1"/>
</dbReference>
<dbReference type="Pfam" id="PF00563">
    <property type="entry name" value="EAL"/>
    <property type="match status" value="1"/>
</dbReference>
<feature type="domain" description="GGDEF" evidence="8">
    <location>
        <begin position="397"/>
        <end position="530"/>
    </location>
</feature>
<dbReference type="Gene3D" id="3.30.450.350">
    <property type="entry name" value="CHASE domain"/>
    <property type="match status" value="1"/>
</dbReference>
<evidence type="ECO:0000313" key="10">
    <source>
        <dbReference type="Proteomes" id="UP000094472"/>
    </source>
</evidence>
<proteinExistence type="predicted"/>
<dbReference type="GO" id="GO:0007165">
    <property type="term" value="P:signal transduction"/>
    <property type="evidence" value="ECO:0007669"/>
    <property type="project" value="UniProtKB-ARBA"/>
</dbReference>
<organism evidence="9 10">
    <name type="scientific">Methyloceanibacter superfactus</name>
    <dbReference type="NCBI Taxonomy" id="1774969"/>
    <lineage>
        <taxon>Bacteria</taxon>
        <taxon>Pseudomonadati</taxon>
        <taxon>Pseudomonadota</taxon>
        <taxon>Alphaproteobacteria</taxon>
        <taxon>Hyphomicrobiales</taxon>
        <taxon>Hyphomicrobiaceae</taxon>
        <taxon>Methyloceanibacter</taxon>
    </lineage>
</organism>
<comment type="subcellular location">
    <subcellularLocation>
        <location evidence="1">Membrane</location>
    </subcellularLocation>
</comment>
<dbReference type="InterPro" id="IPR042240">
    <property type="entry name" value="CHASE_sf"/>
</dbReference>
<evidence type="ECO:0000256" key="5">
    <source>
        <dbReference type="SAM" id="Phobius"/>
    </source>
</evidence>
<dbReference type="Pfam" id="PF00990">
    <property type="entry name" value="GGDEF"/>
    <property type="match status" value="1"/>
</dbReference>
<dbReference type="InterPro" id="IPR052155">
    <property type="entry name" value="Biofilm_reg_signaling"/>
</dbReference>
<dbReference type="PROSITE" id="PS50883">
    <property type="entry name" value="EAL"/>
    <property type="match status" value="1"/>
</dbReference>
<evidence type="ECO:0000259" key="6">
    <source>
        <dbReference type="PROSITE" id="PS50839"/>
    </source>
</evidence>
<dbReference type="NCBIfam" id="TIGR00254">
    <property type="entry name" value="GGDEF"/>
    <property type="match status" value="1"/>
</dbReference>
<dbReference type="Gene3D" id="3.30.70.270">
    <property type="match status" value="1"/>
</dbReference>
<dbReference type="EMBL" id="LPWF01000023">
    <property type="protein sequence ID" value="ODR98269.1"/>
    <property type="molecule type" value="Genomic_DNA"/>
</dbReference>
<dbReference type="STRING" id="1774969.AUC69_10295"/>
<dbReference type="GO" id="GO:0016020">
    <property type="term" value="C:membrane"/>
    <property type="evidence" value="ECO:0007669"/>
    <property type="project" value="UniProtKB-SubCell"/>
</dbReference>
<dbReference type="OrthoDB" id="9814202at2"/>
<comment type="caution">
    <text evidence="9">The sequence shown here is derived from an EMBL/GenBank/DDBJ whole genome shotgun (WGS) entry which is preliminary data.</text>
</comment>
<dbReference type="Proteomes" id="UP000094472">
    <property type="component" value="Unassembled WGS sequence"/>
</dbReference>
<feature type="domain" description="EAL" evidence="7">
    <location>
        <begin position="539"/>
        <end position="794"/>
    </location>
</feature>
<dbReference type="PANTHER" id="PTHR44757:SF2">
    <property type="entry name" value="BIOFILM ARCHITECTURE MAINTENANCE PROTEIN MBAA"/>
    <property type="match status" value="1"/>
</dbReference>
<keyword evidence="10" id="KW-1185">Reference proteome</keyword>
<dbReference type="Pfam" id="PF03924">
    <property type="entry name" value="CHASE"/>
    <property type="match status" value="1"/>
</dbReference>
<feature type="domain" description="CHASE" evidence="6">
    <location>
        <begin position="81"/>
        <end position="274"/>
    </location>
</feature>
<dbReference type="SMART" id="SM00052">
    <property type="entry name" value="EAL"/>
    <property type="match status" value="1"/>
</dbReference>
<dbReference type="GO" id="GO:0003824">
    <property type="term" value="F:catalytic activity"/>
    <property type="evidence" value="ECO:0007669"/>
    <property type="project" value="UniProtKB-ARBA"/>
</dbReference>
<gene>
    <name evidence="9" type="ORF">AUC69_10295</name>
</gene>
<dbReference type="SMART" id="SM00267">
    <property type="entry name" value="GGDEF"/>
    <property type="match status" value="1"/>
</dbReference>
<dbReference type="InterPro" id="IPR035919">
    <property type="entry name" value="EAL_sf"/>
</dbReference>
<dbReference type="InterPro" id="IPR000160">
    <property type="entry name" value="GGDEF_dom"/>
</dbReference>
<feature type="transmembrane region" description="Helical" evidence="5">
    <location>
        <begin position="20"/>
        <end position="41"/>
    </location>
</feature>
<evidence type="ECO:0000259" key="8">
    <source>
        <dbReference type="PROSITE" id="PS50887"/>
    </source>
</evidence>
<sequence>MHDLTEVSGKRQQMTHVWPLLAVGMLGLALAVAAWVAVSVWEKRLAKAKFNDVAGDYATVLQNGFDHYVGDIFAVRAFYDASKTVDAEEFILFTSRVIDSHGHDSLMQVTWSPLVTGQERSAFERAQRGRGLTDFTIARWTLTGPIRPEAQRPEYFPVLFATGPEASSLIGLDLYSEPSRRDAIQRALADGGMATAQNVTLRRGGGEARGFFVALPVYRGSPLQSRRQDLLGVVAASFRTKPLINRIIDEVELPQSVDLYLYSANAEGNTMPVYAREVASVPHLSVPPVTKAQVEGLPHWSRPISVGDVHWDLFAVPTKAGLINFYRSWFAAALVALVFAAVLAYMWASLRDALRLERANQRILQLAQTDILTTLANRRAFMKRLTMAFAASLRGAPPFAVLYLDIDDFKDVNDTLGHAMGDKLLMAIVERLKAVVREDDLVARFGGDEFAVLTGNVSEPTEAGTLAARIGEVLAEPFMIDDHKISVTSSIGIAMFSREVSGPDAMMVQADLALYGAKDEGRNCFRFHSENLDQQVHERVRVADELRTALDEGELELYYQPQVELATGRVTGLEALVRWNHKTRGLLTPASFVPIAERTGAILPLGNWVFDEACRQMKAWHAEGVAPEVLAVNVSGIQLKSGAELEREVEASLVRWNVNPNDVELELTESVLMEVTQRHSNTLENLRRLGTRIAIDDFGTGYSSLKYLTTYPVNRLKLAQEFVFRVTVDYRNAAVVRAAIRLAHELGLDVIAEGVETEAQMRFLIGAGCEQAQGYYFSRPVTAAMPPRSSAKDGSHRPRRSPIHLGGVTRFSCRRRERRPGGGDHAWSAACRFVKPCRAPARPPA</sequence>
<protein>
    <recommendedName>
        <fullName evidence="11">Diguanylate cyclase</fullName>
    </recommendedName>
</protein>
<keyword evidence="3 5" id="KW-1133">Transmembrane helix</keyword>
<dbReference type="FunFam" id="3.30.70.270:FF:000001">
    <property type="entry name" value="Diguanylate cyclase domain protein"/>
    <property type="match status" value="1"/>
</dbReference>
<reference evidence="9 10" key="1">
    <citation type="journal article" date="2016" name="Environ. Microbiol.">
        <title>New Methyloceanibacter diversity from North Sea sediments includes methanotroph containing solely the soluble methane monooxygenase.</title>
        <authorList>
            <person name="Vekeman B."/>
            <person name="Kerckhof F.M."/>
            <person name="Cremers G."/>
            <person name="de Vos P."/>
            <person name="Vandamme P."/>
            <person name="Boon N."/>
            <person name="Op den Camp H.J."/>
            <person name="Heylen K."/>
        </authorList>
    </citation>
    <scope>NUCLEOTIDE SEQUENCE [LARGE SCALE GENOMIC DNA]</scope>
    <source>
        <strain evidence="9 10">R-67175</strain>
    </source>
</reference>
<dbReference type="InterPro" id="IPR029787">
    <property type="entry name" value="Nucleotide_cyclase"/>
</dbReference>
<evidence type="ECO:0000259" key="7">
    <source>
        <dbReference type="PROSITE" id="PS50883"/>
    </source>
</evidence>
<keyword evidence="4 5" id="KW-0472">Membrane</keyword>
<evidence type="ECO:0008006" key="11">
    <source>
        <dbReference type="Google" id="ProtNLM"/>
    </source>
</evidence>
<dbReference type="PANTHER" id="PTHR44757">
    <property type="entry name" value="DIGUANYLATE CYCLASE DGCP"/>
    <property type="match status" value="1"/>
</dbReference>
<dbReference type="SUPFAM" id="SSF55073">
    <property type="entry name" value="Nucleotide cyclase"/>
    <property type="match status" value="1"/>
</dbReference>
<dbReference type="Gene3D" id="3.20.20.450">
    <property type="entry name" value="EAL domain"/>
    <property type="match status" value="1"/>
</dbReference>
<dbReference type="AlphaFoldDB" id="A0A1E3VXN6"/>
<keyword evidence="2 5" id="KW-0812">Transmembrane</keyword>
<dbReference type="SUPFAM" id="SSF141868">
    <property type="entry name" value="EAL domain-like"/>
    <property type="match status" value="1"/>
</dbReference>
<evidence type="ECO:0000313" key="9">
    <source>
        <dbReference type="EMBL" id="ODR98269.1"/>
    </source>
</evidence>
<dbReference type="InterPro" id="IPR001633">
    <property type="entry name" value="EAL_dom"/>
</dbReference>
<evidence type="ECO:0000256" key="3">
    <source>
        <dbReference type="ARBA" id="ARBA00022989"/>
    </source>
</evidence>
<accession>A0A1E3VXN6</accession>
<dbReference type="RefSeq" id="WP_069441491.1">
    <property type="nucleotide sequence ID" value="NZ_LPWF01000023.1"/>
</dbReference>
<feature type="transmembrane region" description="Helical" evidence="5">
    <location>
        <begin position="329"/>
        <end position="348"/>
    </location>
</feature>
<evidence type="ECO:0000256" key="2">
    <source>
        <dbReference type="ARBA" id="ARBA00022692"/>
    </source>
</evidence>
<dbReference type="InterPro" id="IPR006189">
    <property type="entry name" value="CHASE_dom"/>
</dbReference>